<evidence type="ECO:0000256" key="3">
    <source>
        <dbReference type="ARBA" id="ARBA00022679"/>
    </source>
</evidence>
<dbReference type="Pfam" id="PF00406">
    <property type="entry name" value="ADK"/>
    <property type="match status" value="1"/>
</dbReference>
<dbReference type="EMBL" id="JAFEMO010000826">
    <property type="protein sequence ID" value="KAH7510620.1"/>
    <property type="molecule type" value="Genomic_DNA"/>
</dbReference>
<dbReference type="PANTHER" id="PTHR23359">
    <property type="entry name" value="NUCLEOTIDE KINASE"/>
    <property type="match status" value="1"/>
</dbReference>
<dbReference type="InterPro" id="IPR027417">
    <property type="entry name" value="P-loop_NTPase"/>
</dbReference>
<keyword evidence="3 7" id="KW-0808">Transferase</keyword>
<dbReference type="Gene3D" id="3.40.50.300">
    <property type="entry name" value="P-loop containing nucleotide triphosphate hydrolases"/>
    <property type="match status" value="1"/>
</dbReference>
<protein>
    <recommendedName>
        <fullName evidence="2">adenylate kinase</fullName>
        <ecNumber evidence="2">2.7.4.3</ecNumber>
    </recommendedName>
    <alternativeName>
        <fullName evidence="6">ATP:AMP phosphotransferase</fullName>
    </alternativeName>
</protein>
<dbReference type="CDD" id="cd01428">
    <property type="entry name" value="ADK"/>
    <property type="match status" value="1"/>
</dbReference>
<name>A0ABQ8GZ14_9ROSI</name>
<dbReference type="Proteomes" id="UP000827721">
    <property type="component" value="Unassembled WGS sequence"/>
</dbReference>
<evidence type="ECO:0000256" key="6">
    <source>
        <dbReference type="ARBA" id="ARBA00031517"/>
    </source>
</evidence>
<dbReference type="PRINTS" id="PR00094">
    <property type="entry name" value="ADENYLTKNASE"/>
</dbReference>
<evidence type="ECO:0000256" key="2">
    <source>
        <dbReference type="ARBA" id="ARBA00012955"/>
    </source>
</evidence>
<evidence type="ECO:0000313" key="8">
    <source>
        <dbReference type="EMBL" id="KAH7510620.1"/>
    </source>
</evidence>
<evidence type="ECO:0000313" key="9">
    <source>
        <dbReference type="Proteomes" id="UP000827721"/>
    </source>
</evidence>
<keyword evidence="4" id="KW-0547">Nucleotide-binding</keyword>
<evidence type="ECO:0000256" key="1">
    <source>
        <dbReference type="ARBA" id="ARBA00007220"/>
    </source>
</evidence>
<comment type="caution">
    <text evidence="8">The sequence shown here is derived from an EMBL/GenBank/DDBJ whole genome shotgun (WGS) entry which is preliminary data.</text>
</comment>
<reference evidence="8 9" key="1">
    <citation type="submission" date="2021-02" db="EMBL/GenBank/DDBJ databases">
        <title>Plant Genome Project.</title>
        <authorList>
            <person name="Zhang R.-G."/>
        </authorList>
    </citation>
    <scope>NUCLEOTIDE SEQUENCE [LARGE SCALE GENOMIC DNA]</scope>
    <source>
        <tissue evidence="8">Leaves</tissue>
    </source>
</reference>
<gene>
    <name evidence="8" type="ORF">JRO89_XSUnG0258300</name>
</gene>
<dbReference type="InterPro" id="IPR000850">
    <property type="entry name" value="Adenylat/UMP-CMP_kin"/>
</dbReference>
<dbReference type="SUPFAM" id="SSF52540">
    <property type="entry name" value="P-loop containing nucleoside triphosphate hydrolases"/>
    <property type="match status" value="1"/>
</dbReference>
<evidence type="ECO:0000256" key="4">
    <source>
        <dbReference type="ARBA" id="ARBA00022741"/>
    </source>
</evidence>
<keyword evidence="9" id="KW-1185">Reference proteome</keyword>
<sequence>MSVSLKSETENTRQTLDLLLPLVIWYIEYRQLTHSGFGIIYHRNTHSGWQMGISVRSTSFIDGIVVIRAARVSPEPGCGPGSGKGTQCERIVGKFGFTHLSAGDILRREIASNSEYGTMILNTIKEAKIVLQKLQLDSSKRRWNQVMLTEPNIVLFFDCPEEEMVKRVLNRNQINAVGTLDEIFEQVGPVFSAHEVTQQGWSYSSGVDQMNLKHIVAQSMEKKNLVFHGRLHDQNSRQGVWDSLEKVNIKPEGGNSHSHVYCNLYLWFMYIAEYAMKFVSM</sequence>
<comment type="similarity">
    <text evidence="1 7">Belongs to the adenylate kinase family.</text>
</comment>
<keyword evidence="5 7" id="KW-0418">Kinase</keyword>
<evidence type="ECO:0000256" key="7">
    <source>
        <dbReference type="RuleBase" id="RU003330"/>
    </source>
</evidence>
<organism evidence="8 9">
    <name type="scientific">Xanthoceras sorbifolium</name>
    <dbReference type="NCBI Taxonomy" id="99658"/>
    <lineage>
        <taxon>Eukaryota</taxon>
        <taxon>Viridiplantae</taxon>
        <taxon>Streptophyta</taxon>
        <taxon>Embryophyta</taxon>
        <taxon>Tracheophyta</taxon>
        <taxon>Spermatophyta</taxon>
        <taxon>Magnoliopsida</taxon>
        <taxon>eudicotyledons</taxon>
        <taxon>Gunneridae</taxon>
        <taxon>Pentapetalae</taxon>
        <taxon>rosids</taxon>
        <taxon>malvids</taxon>
        <taxon>Sapindales</taxon>
        <taxon>Sapindaceae</taxon>
        <taxon>Xanthoceroideae</taxon>
        <taxon>Xanthoceras</taxon>
    </lineage>
</organism>
<evidence type="ECO:0000256" key="5">
    <source>
        <dbReference type="ARBA" id="ARBA00022777"/>
    </source>
</evidence>
<accession>A0ABQ8GZ14</accession>
<dbReference type="EC" id="2.7.4.3" evidence="2"/>
<proteinExistence type="inferred from homology"/>